<dbReference type="AlphaFoldDB" id="A0A8X6UNN1"/>
<gene>
    <name evidence="1" type="ORF">NPIL_290621</name>
</gene>
<sequence>MRDMFSNPINGTVSKVSLALSWKPLAQARIYGKERGILESKPWSSFYPDERKMGKGENYDMVAVENREGTAKVTVYSSKSSWGETLDSSESPPSCAAICYKDLEASENCNYMSVKFLVKFNKY</sequence>
<proteinExistence type="predicted"/>
<evidence type="ECO:0000313" key="1">
    <source>
        <dbReference type="EMBL" id="GFU41697.1"/>
    </source>
</evidence>
<organism evidence="1 2">
    <name type="scientific">Nephila pilipes</name>
    <name type="common">Giant wood spider</name>
    <name type="synonym">Nephila maculata</name>
    <dbReference type="NCBI Taxonomy" id="299642"/>
    <lineage>
        <taxon>Eukaryota</taxon>
        <taxon>Metazoa</taxon>
        <taxon>Ecdysozoa</taxon>
        <taxon>Arthropoda</taxon>
        <taxon>Chelicerata</taxon>
        <taxon>Arachnida</taxon>
        <taxon>Araneae</taxon>
        <taxon>Araneomorphae</taxon>
        <taxon>Entelegynae</taxon>
        <taxon>Araneoidea</taxon>
        <taxon>Nephilidae</taxon>
        <taxon>Nephila</taxon>
    </lineage>
</organism>
<accession>A0A8X6UNN1</accession>
<keyword evidence="2" id="KW-1185">Reference proteome</keyword>
<name>A0A8X6UNN1_NEPPI</name>
<comment type="caution">
    <text evidence="1">The sequence shown here is derived from an EMBL/GenBank/DDBJ whole genome shotgun (WGS) entry which is preliminary data.</text>
</comment>
<dbReference type="Proteomes" id="UP000887013">
    <property type="component" value="Unassembled WGS sequence"/>
</dbReference>
<protein>
    <submittedName>
        <fullName evidence="1">Uncharacterized protein</fullName>
    </submittedName>
</protein>
<evidence type="ECO:0000313" key="2">
    <source>
        <dbReference type="Proteomes" id="UP000887013"/>
    </source>
</evidence>
<reference evidence="1" key="1">
    <citation type="submission" date="2020-08" db="EMBL/GenBank/DDBJ databases">
        <title>Multicomponent nature underlies the extraordinary mechanical properties of spider dragline silk.</title>
        <authorList>
            <person name="Kono N."/>
            <person name="Nakamura H."/>
            <person name="Mori M."/>
            <person name="Yoshida Y."/>
            <person name="Ohtoshi R."/>
            <person name="Malay A.D."/>
            <person name="Moran D.A.P."/>
            <person name="Tomita M."/>
            <person name="Numata K."/>
            <person name="Arakawa K."/>
        </authorList>
    </citation>
    <scope>NUCLEOTIDE SEQUENCE</scope>
</reference>
<dbReference type="EMBL" id="BMAW01085163">
    <property type="protein sequence ID" value="GFU41697.1"/>
    <property type="molecule type" value="Genomic_DNA"/>
</dbReference>